<evidence type="ECO:0000256" key="4">
    <source>
        <dbReference type="ARBA" id="ARBA00006559"/>
    </source>
</evidence>
<dbReference type="GO" id="GO:0003918">
    <property type="term" value="F:DNA topoisomerase type II (double strand cut, ATP-hydrolyzing) activity"/>
    <property type="evidence" value="ECO:0007669"/>
    <property type="project" value="UniProtKB-UniRule"/>
</dbReference>
<proteinExistence type="inferred from homology"/>
<dbReference type="GO" id="GO:0000706">
    <property type="term" value="P:meiotic DNA double-strand break processing"/>
    <property type="evidence" value="ECO:0007669"/>
    <property type="project" value="TreeGrafter"/>
</dbReference>
<dbReference type="Pfam" id="PF21180">
    <property type="entry name" value="TOP6A-Spo11_Toprim"/>
    <property type="match status" value="1"/>
</dbReference>
<evidence type="ECO:0000256" key="11">
    <source>
        <dbReference type="ARBA" id="ARBA00023242"/>
    </source>
</evidence>
<evidence type="ECO:0000256" key="5">
    <source>
        <dbReference type="ARBA" id="ARBA00012895"/>
    </source>
</evidence>
<protein>
    <recommendedName>
        <fullName evidence="5">DNA topoisomerase (ATP-hydrolyzing)</fullName>
        <ecNumber evidence="5">5.6.2.2</ecNumber>
    </recommendedName>
</protein>
<dbReference type="InterPro" id="IPR002815">
    <property type="entry name" value="Spo11/TopoVI_A"/>
</dbReference>
<dbReference type="InterPro" id="IPR013049">
    <property type="entry name" value="Spo11/TopoVI_A_N"/>
</dbReference>
<feature type="domain" description="Spo11/DNA topoisomerase VI subunit A N-terminal" evidence="13">
    <location>
        <begin position="59"/>
        <end position="119"/>
    </location>
</feature>
<evidence type="ECO:0000256" key="7">
    <source>
        <dbReference type="ARBA" id="ARBA00022842"/>
    </source>
</evidence>
<evidence type="ECO:0000256" key="3">
    <source>
        <dbReference type="ARBA" id="ARBA00004123"/>
    </source>
</evidence>
<dbReference type="EC" id="5.6.2.2" evidence="5"/>
<dbReference type="PANTHER" id="PTHR10848:SF0">
    <property type="entry name" value="MEIOTIC RECOMBINATION PROTEIN SPO11"/>
    <property type="match status" value="1"/>
</dbReference>
<evidence type="ECO:0000256" key="10">
    <source>
        <dbReference type="ARBA" id="ARBA00023235"/>
    </source>
</evidence>
<evidence type="ECO:0000256" key="6">
    <source>
        <dbReference type="ARBA" id="ARBA00022723"/>
    </source>
</evidence>
<evidence type="ECO:0000313" key="16">
    <source>
        <dbReference type="Proteomes" id="UP001381693"/>
    </source>
</evidence>
<dbReference type="GO" id="GO:0003677">
    <property type="term" value="F:DNA binding"/>
    <property type="evidence" value="ECO:0007669"/>
    <property type="project" value="UniProtKB-UniRule"/>
</dbReference>
<dbReference type="InterPro" id="IPR034136">
    <property type="entry name" value="TOPRIM_Topo6A/Spo11"/>
</dbReference>
<dbReference type="GO" id="GO:0042138">
    <property type="term" value="P:meiotic DNA double-strand break formation"/>
    <property type="evidence" value="ECO:0007669"/>
    <property type="project" value="InterPro"/>
</dbReference>
<name>A0AAN8X3X1_HALRR</name>
<dbReference type="GO" id="GO:0000228">
    <property type="term" value="C:nuclear chromosome"/>
    <property type="evidence" value="ECO:0007669"/>
    <property type="project" value="TreeGrafter"/>
</dbReference>
<dbReference type="PRINTS" id="PR01551">
    <property type="entry name" value="SPO11HOMOLOG"/>
</dbReference>
<dbReference type="EMBL" id="JAXCGZ010012314">
    <property type="protein sequence ID" value="KAK7073648.1"/>
    <property type="molecule type" value="Genomic_DNA"/>
</dbReference>
<keyword evidence="11" id="KW-0539">Nucleus</keyword>
<sequence>MAVNDEFWTELQRFTEKIRQEFAANEGGALVNYDKELIKKNAEATGEALIGLGSKRSSRRFAILLHTLAQSYQHVNDDTFATRRDVYYESVWLYRSQTAVDKSAEDLARMMVVPRHGLHLTITGKGLVAGCLCYITHDDTIVDVQQAQAGVMVPDCVEGLKEVISDARYILVIEKDATFQKLVEAHIHRSFGPAILITGKGYPDLPTRQFLYRLWTDLKIPVLALTDADPYGLHIAAVYKFGALARDEPGLAVHNLAWLGVLPSDLIALQLPPYALLPLTPQDHGKLASLAAHPAISGSPQWLQQIEDQKKLGHKAEIQSLVHITPDFLTSVYLPTKLRQGGWIA</sequence>
<reference evidence="15 16" key="1">
    <citation type="submission" date="2023-11" db="EMBL/GenBank/DDBJ databases">
        <title>Halocaridina rubra genome assembly.</title>
        <authorList>
            <person name="Smith C."/>
        </authorList>
    </citation>
    <scope>NUCLEOTIDE SEQUENCE [LARGE SCALE GENOMIC DNA]</scope>
    <source>
        <strain evidence="15">EP-1</strain>
        <tissue evidence="15">Whole</tissue>
    </source>
</reference>
<keyword evidence="6" id="KW-0479">Metal-binding</keyword>
<dbReference type="PRINTS" id="PR01550">
    <property type="entry name" value="TOP6AFAMILY"/>
</dbReference>
<evidence type="ECO:0000256" key="9">
    <source>
        <dbReference type="ARBA" id="ARBA00023125"/>
    </source>
</evidence>
<evidence type="ECO:0000256" key="8">
    <source>
        <dbReference type="ARBA" id="ARBA00023029"/>
    </source>
</evidence>
<dbReference type="Proteomes" id="UP001381693">
    <property type="component" value="Unassembled WGS sequence"/>
</dbReference>
<dbReference type="Pfam" id="PF04406">
    <property type="entry name" value="TP6A_N"/>
    <property type="match status" value="1"/>
</dbReference>
<keyword evidence="9 12" id="KW-0238">DNA-binding</keyword>
<dbReference type="CDD" id="cd00223">
    <property type="entry name" value="TOPRIM_TopoIIB_SPO"/>
    <property type="match status" value="1"/>
</dbReference>
<keyword evidence="10 12" id="KW-0413">Isomerase</keyword>
<dbReference type="GO" id="GO:0046872">
    <property type="term" value="F:metal ion binding"/>
    <property type="evidence" value="ECO:0007669"/>
    <property type="project" value="UniProtKB-KW"/>
</dbReference>
<organism evidence="15 16">
    <name type="scientific">Halocaridina rubra</name>
    <name type="common">Hawaiian red shrimp</name>
    <dbReference type="NCBI Taxonomy" id="373956"/>
    <lineage>
        <taxon>Eukaryota</taxon>
        <taxon>Metazoa</taxon>
        <taxon>Ecdysozoa</taxon>
        <taxon>Arthropoda</taxon>
        <taxon>Crustacea</taxon>
        <taxon>Multicrustacea</taxon>
        <taxon>Malacostraca</taxon>
        <taxon>Eumalacostraca</taxon>
        <taxon>Eucarida</taxon>
        <taxon>Decapoda</taxon>
        <taxon>Pleocyemata</taxon>
        <taxon>Caridea</taxon>
        <taxon>Atyoidea</taxon>
        <taxon>Atyidae</taxon>
        <taxon>Halocaridina</taxon>
    </lineage>
</organism>
<evidence type="ECO:0000256" key="12">
    <source>
        <dbReference type="PROSITE-ProRule" id="PRU01385"/>
    </source>
</evidence>
<dbReference type="InterPro" id="IPR036388">
    <property type="entry name" value="WH-like_DNA-bd_sf"/>
</dbReference>
<keyword evidence="7" id="KW-0460">Magnesium</keyword>
<keyword evidence="16" id="KW-1185">Reference proteome</keyword>
<keyword evidence="8 12" id="KW-0799">Topoisomerase</keyword>
<dbReference type="PANTHER" id="PTHR10848">
    <property type="entry name" value="MEIOTIC RECOMBINATION PROTEIN SPO11"/>
    <property type="match status" value="1"/>
</dbReference>
<evidence type="ECO:0000313" key="15">
    <source>
        <dbReference type="EMBL" id="KAK7073648.1"/>
    </source>
</evidence>
<accession>A0AAN8X3X1</accession>
<dbReference type="AlphaFoldDB" id="A0AAN8X3X1"/>
<evidence type="ECO:0000259" key="14">
    <source>
        <dbReference type="Pfam" id="PF21180"/>
    </source>
</evidence>
<gene>
    <name evidence="15" type="primary">SPO11</name>
    <name evidence="15" type="ORF">SK128_005452</name>
</gene>
<dbReference type="PROSITE" id="PS52041">
    <property type="entry name" value="TOPO_IIB"/>
    <property type="match status" value="1"/>
</dbReference>
<dbReference type="GO" id="GO:0007131">
    <property type="term" value="P:reciprocal meiotic recombination"/>
    <property type="evidence" value="ECO:0007669"/>
    <property type="project" value="TreeGrafter"/>
</dbReference>
<comment type="similarity">
    <text evidence="4 12">Belongs to the TOP6A family.</text>
</comment>
<comment type="caution">
    <text evidence="15">The sequence shown here is derived from an EMBL/GenBank/DDBJ whole genome shotgun (WGS) entry which is preliminary data.</text>
</comment>
<dbReference type="SUPFAM" id="SSF56726">
    <property type="entry name" value="DNA topoisomerase IV, alpha subunit"/>
    <property type="match status" value="1"/>
</dbReference>
<comment type="subcellular location">
    <subcellularLocation>
        <location evidence="3">Nucleus</location>
    </subcellularLocation>
</comment>
<feature type="domain" description="Topoisomerase 6 subunit A/Spo11 TOPRIM" evidence="14">
    <location>
        <begin position="169"/>
        <end position="338"/>
    </location>
</feature>
<evidence type="ECO:0000259" key="13">
    <source>
        <dbReference type="Pfam" id="PF04406"/>
    </source>
</evidence>
<dbReference type="Gene3D" id="1.10.10.10">
    <property type="entry name" value="Winged helix-like DNA-binding domain superfamily/Winged helix DNA-binding domain"/>
    <property type="match status" value="1"/>
</dbReference>
<evidence type="ECO:0000256" key="1">
    <source>
        <dbReference type="ARBA" id="ARBA00000185"/>
    </source>
</evidence>
<dbReference type="Gene3D" id="3.40.1360.10">
    <property type="match status" value="1"/>
</dbReference>
<comment type="cofactor">
    <cofactor evidence="2">
        <name>Mg(2+)</name>
        <dbReference type="ChEBI" id="CHEBI:18420"/>
    </cofactor>
</comment>
<dbReference type="InterPro" id="IPR013048">
    <property type="entry name" value="Meiotic_Spo11"/>
</dbReference>
<feature type="active site" description="O-(5'-phospho-DNA)-tyrosine intermediate" evidence="12">
    <location>
        <position position="88"/>
    </location>
</feature>
<comment type="catalytic activity">
    <reaction evidence="1 12">
        <text>ATP-dependent breakage, passage and rejoining of double-stranded DNA.</text>
        <dbReference type="EC" id="5.6.2.2"/>
    </reaction>
</comment>
<dbReference type="GO" id="GO:0005524">
    <property type="term" value="F:ATP binding"/>
    <property type="evidence" value="ECO:0007669"/>
    <property type="project" value="InterPro"/>
</dbReference>
<dbReference type="InterPro" id="IPR036078">
    <property type="entry name" value="Spo11/TopoVI_A_sf"/>
</dbReference>
<evidence type="ECO:0000256" key="2">
    <source>
        <dbReference type="ARBA" id="ARBA00001946"/>
    </source>
</evidence>